<dbReference type="EMBL" id="CP036290">
    <property type="protein sequence ID" value="QDU84722.1"/>
    <property type="molecule type" value="Genomic_DNA"/>
</dbReference>
<evidence type="ECO:0000256" key="6">
    <source>
        <dbReference type="ARBA" id="ARBA00022989"/>
    </source>
</evidence>
<dbReference type="InterPro" id="IPR050297">
    <property type="entry name" value="LipidA_mod_glycosyltrf_83"/>
</dbReference>
<feature type="transmembrane region" description="Helical" evidence="8">
    <location>
        <begin position="319"/>
        <end position="336"/>
    </location>
</feature>
<keyword evidence="4" id="KW-0808">Transferase</keyword>
<feature type="transmembrane region" description="Helical" evidence="8">
    <location>
        <begin position="342"/>
        <end position="361"/>
    </location>
</feature>
<reference evidence="9 10" key="1">
    <citation type="submission" date="2019-02" db="EMBL/GenBank/DDBJ databases">
        <title>Deep-cultivation of Planctomycetes and their phenomic and genomic characterization uncovers novel biology.</title>
        <authorList>
            <person name="Wiegand S."/>
            <person name="Jogler M."/>
            <person name="Boedeker C."/>
            <person name="Pinto D."/>
            <person name="Vollmers J."/>
            <person name="Rivas-Marin E."/>
            <person name="Kohn T."/>
            <person name="Peeters S.H."/>
            <person name="Heuer A."/>
            <person name="Rast P."/>
            <person name="Oberbeckmann S."/>
            <person name="Bunk B."/>
            <person name="Jeske O."/>
            <person name="Meyerdierks A."/>
            <person name="Storesund J.E."/>
            <person name="Kallscheuer N."/>
            <person name="Luecker S."/>
            <person name="Lage O.M."/>
            <person name="Pohl T."/>
            <person name="Merkel B.J."/>
            <person name="Hornburger P."/>
            <person name="Mueller R.-W."/>
            <person name="Bruemmer F."/>
            <person name="Labrenz M."/>
            <person name="Spormann A.M."/>
            <person name="Op den Camp H."/>
            <person name="Overmann J."/>
            <person name="Amann R."/>
            <person name="Jetten M.S.M."/>
            <person name="Mascher T."/>
            <person name="Medema M.H."/>
            <person name="Devos D.P."/>
            <person name="Kaster A.-K."/>
            <person name="Ovreas L."/>
            <person name="Rohde M."/>
            <person name="Galperin M.Y."/>
            <person name="Jogler C."/>
        </authorList>
    </citation>
    <scope>NUCLEOTIDE SEQUENCE [LARGE SCALE GENOMIC DNA]</scope>
    <source>
        <strain evidence="9 10">Pla163</strain>
    </source>
</reference>
<feature type="transmembrane region" description="Helical" evidence="8">
    <location>
        <begin position="190"/>
        <end position="212"/>
    </location>
</feature>
<evidence type="ECO:0000256" key="4">
    <source>
        <dbReference type="ARBA" id="ARBA00022679"/>
    </source>
</evidence>
<evidence type="ECO:0000256" key="2">
    <source>
        <dbReference type="ARBA" id="ARBA00022475"/>
    </source>
</evidence>
<evidence type="ECO:0000313" key="10">
    <source>
        <dbReference type="Proteomes" id="UP000319342"/>
    </source>
</evidence>
<keyword evidence="2" id="KW-1003">Cell membrane</keyword>
<evidence type="ECO:0000256" key="7">
    <source>
        <dbReference type="ARBA" id="ARBA00023136"/>
    </source>
</evidence>
<feature type="transmembrane region" description="Helical" evidence="8">
    <location>
        <begin position="373"/>
        <end position="394"/>
    </location>
</feature>
<evidence type="ECO:0000256" key="1">
    <source>
        <dbReference type="ARBA" id="ARBA00004651"/>
    </source>
</evidence>
<evidence type="ECO:0000313" key="9">
    <source>
        <dbReference type="EMBL" id="QDU84722.1"/>
    </source>
</evidence>
<keyword evidence="7 8" id="KW-0472">Membrane</keyword>
<dbReference type="RefSeq" id="WP_419186479.1">
    <property type="nucleotide sequence ID" value="NZ_CP036290.1"/>
</dbReference>
<dbReference type="AlphaFoldDB" id="A0A518CZT1"/>
<keyword evidence="6 8" id="KW-1133">Transmembrane helix</keyword>
<evidence type="ECO:0000256" key="8">
    <source>
        <dbReference type="SAM" id="Phobius"/>
    </source>
</evidence>
<dbReference type="PANTHER" id="PTHR33908">
    <property type="entry name" value="MANNOSYLTRANSFERASE YKCB-RELATED"/>
    <property type="match status" value="1"/>
</dbReference>
<name>A0A518CZT1_9BACT</name>
<dbReference type="GO" id="GO:0016763">
    <property type="term" value="F:pentosyltransferase activity"/>
    <property type="evidence" value="ECO:0007669"/>
    <property type="project" value="TreeGrafter"/>
</dbReference>
<organism evidence="9 10">
    <name type="scientific">Rohdeia mirabilis</name>
    <dbReference type="NCBI Taxonomy" id="2528008"/>
    <lineage>
        <taxon>Bacteria</taxon>
        <taxon>Pseudomonadati</taxon>
        <taxon>Planctomycetota</taxon>
        <taxon>Planctomycetia</taxon>
        <taxon>Planctomycetia incertae sedis</taxon>
        <taxon>Rohdeia</taxon>
    </lineage>
</organism>
<comment type="subcellular location">
    <subcellularLocation>
        <location evidence="1">Cell membrane</location>
        <topology evidence="1">Multi-pass membrane protein</topology>
    </subcellularLocation>
</comment>
<sequence length="406" mass="43034">MEPSTRGTTDQRNGRATRVAAALAFVLALLVKLPQLGFGHREPDEVIYWQLAQRLWQDGVYSLRGTLMLERLPAAMYDHGLFHHPPLFAALLGPWAVGDAGPYPPSSAIWITWIAHALFAAATVHLGLRLAAENRRRPLGSILCASASAACVFDPFGWFASRFLWIDSVSMALAALAVAVAFGATSRRRFVLAGVLCGCAGLAKLTGLVVLLPVVAERLLRDDGERARRGGDLAALLLPATALVGGWSIVFWSATGALLPTWIAPDAEVLARDALMAEGFGRSPATYLWLVPAVQPLVLWTAAALAIGQRSSCASVRPLVLWFAVGGAAIAATGWLGTTPVLTRQLAPIYPALYALAIVALSERRTVAWRATFVLATAVGALNGALAVYGTSVYELSSVLLGAPGR</sequence>
<keyword evidence="5 8" id="KW-0812">Transmembrane</keyword>
<keyword evidence="3" id="KW-0328">Glycosyltransferase</keyword>
<dbReference type="GO" id="GO:0009103">
    <property type="term" value="P:lipopolysaccharide biosynthetic process"/>
    <property type="evidence" value="ECO:0007669"/>
    <property type="project" value="UniProtKB-ARBA"/>
</dbReference>
<keyword evidence="10" id="KW-1185">Reference proteome</keyword>
<dbReference type="Proteomes" id="UP000319342">
    <property type="component" value="Chromosome"/>
</dbReference>
<dbReference type="GO" id="GO:0005886">
    <property type="term" value="C:plasma membrane"/>
    <property type="evidence" value="ECO:0007669"/>
    <property type="project" value="UniProtKB-SubCell"/>
</dbReference>
<feature type="transmembrane region" description="Helical" evidence="8">
    <location>
        <begin position="108"/>
        <end position="128"/>
    </location>
</feature>
<proteinExistence type="predicted"/>
<feature type="transmembrane region" description="Helical" evidence="8">
    <location>
        <begin position="163"/>
        <end position="184"/>
    </location>
</feature>
<dbReference type="PANTHER" id="PTHR33908:SF11">
    <property type="entry name" value="MEMBRANE PROTEIN"/>
    <property type="match status" value="1"/>
</dbReference>
<feature type="transmembrane region" description="Helical" evidence="8">
    <location>
        <begin position="286"/>
        <end position="307"/>
    </location>
</feature>
<evidence type="ECO:0000256" key="5">
    <source>
        <dbReference type="ARBA" id="ARBA00022692"/>
    </source>
</evidence>
<feature type="transmembrane region" description="Helical" evidence="8">
    <location>
        <begin position="233"/>
        <end position="254"/>
    </location>
</feature>
<evidence type="ECO:0000256" key="3">
    <source>
        <dbReference type="ARBA" id="ARBA00022676"/>
    </source>
</evidence>
<gene>
    <name evidence="9" type="ORF">Pla163_18360</name>
</gene>
<accession>A0A518CZT1</accession>
<protein>
    <submittedName>
        <fullName evidence="9">GPI transamidase subunit PIG-U</fullName>
    </submittedName>
</protein>